<organism evidence="1">
    <name type="scientific">Candidatus Kentrum sp. TUN</name>
    <dbReference type="NCBI Taxonomy" id="2126343"/>
    <lineage>
        <taxon>Bacteria</taxon>
        <taxon>Pseudomonadati</taxon>
        <taxon>Pseudomonadota</taxon>
        <taxon>Gammaproteobacteria</taxon>
        <taxon>Candidatus Kentrum</taxon>
    </lineage>
</organism>
<accession>A0A451A2X6</accession>
<gene>
    <name evidence="1" type="ORF">BECKTUN1418D_GA0071000_11225</name>
</gene>
<dbReference type="EMBL" id="CAADFX010000122">
    <property type="protein sequence ID" value="VFK60381.1"/>
    <property type="molecule type" value="Genomic_DNA"/>
</dbReference>
<proteinExistence type="predicted"/>
<evidence type="ECO:0000313" key="1">
    <source>
        <dbReference type="EMBL" id="VFK60381.1"/>
    </source>
</evidence>
<dbReference type="AlphaFoldDB" id="A0A451A2X6"/>
<sequence>MAPQKNNPLSALARSANMFFEFGVAVWLHYAFNVNQGIGELL</sequence>
<protein>
    <submittedName>
        <fullName evidence="1">Uncharacterized protein</fullName>
    </submittedName>
</protein>
<name>A0A451A2X6_9GAMM</name>
<reference evidence="1" key="1">
    <citation type="submission" date="2019-02" db="EMBL/GenBank/DDBJ databases">
        <authorList>
            <person name="Gruber-Vodicka R. H."/>
            <person name="Seah K. B. B."/>
        </authorList>
    </citation>
    <scope>NUCLEOTIDE SEQUENCE</scope>
    <source>
        <strain evidence="1">BECK_BY1</strain>
    </source>
</reference>